<evidence type="ECO:0008006" key="3">
    <source>
        <dbReference type="Google" id="ProtNLM"/>
    </source>
</evidence>
<evidence type="ECO:0000313" key="1">
    <source>
        <dbReference type="EMBL" id="WYJ78396.1"/>
    </source>
</evidence>
<dbReference type="EMBL" id="CP147251">
    <property type="protein sequence ID" value="WYJ78396.1"/>
    <property type="molecule type" value="Genomic_DNA"/>
</dbReference>
<protein>
    <recommendedName>
        <fullName evidence="3">Phage protein</fullName>
    </recommendedName>
</protein>
<keyword evidence="2" id="KW-1185">Reference proteome</keyword>
<name>A0ABZ2SVB4_9ENTE</name>
<sequence>MQTEEQFVELMKQTLSTLNEISHKLEGIEANTEAIDHEQQSLQHSVYCLQKVMENDNFIG</sequence>
<dbReference type="Proteomes" id="UP000664701">
    <property type="component" value="Chromosome"/>
</dbReference>
<dbReference type="RefSeq" id="WP_207871512.1">
    <property type="nucleotide sequence ID" value="NZ_CP147251.1"/>
</dbReference>
<reference evidence="1 2" key="2">
    <citation type="submission" date="2024-03" db="EMBL/GenBank/DDBJ databases">
        <title>The Genome Sequence of Enterococcus sp. DIV2402.</title>
        <authorList>
            <consortium name="The Broad Institute Genomics Platform"/>
            <consortium name="The Broad Institute Microbial Omics Core"/>
            <consortium name="The Broad Institute Genomic Center for Infectious Diseases"/>
            <person name="Earl A."/>
            <person name="Manson A."/>
            <person name="Gilmore M."/>
            <person name="Schwartman J."/>
            <person name="Shea T."/>
            <person name="Abouelleil A."/>
            <person name="Cao P."/>
            <person name="Chapman S."/>
            <person name="Cusick C."/>
            <person name="Young S."/>
            <person name="Neafsey D."/>
            <person name="Nusbaum C."/>
            <person name="Birren B."/>
        </authorList>
    </citation>
    <scope>NUCLEOTIDE SEQUENCE [LARGE SCALE GENOMIC DNA]</scope>
    <source>
        <strain evidence="1 2">DIV2402</strain>
    </source>
</reference>
<reference evidence="1 2" key="1">
    <citation type="submission" date="2021-03" db="EMBL/GenBank/DDBJ databases">
        <authorList>
            <person name="Gilmore M.S."/>
            <person name="Schwartzman J."/>
            <person name="Van Tyne D."/>
            <person name="Martin M."/>
            <person name="Earl A.M."/>
            <person name="Manson A.L."/>
            <person name="Straub T."/>
            <person name="Salamzade R."/>
            <person name="Saavedra J."/>
            <person name="Lebreton F."/>
            <person name="Prichula J."/>
            <person name="Schaufler K."/>
            <person name="Gaca A."/>
            <person name="Sgardioli B."/>
            <person name="Wagenaar J."/>
            <person name="Strong T."/>
        </authorList>
    </citation>
    <scope>NUCLEOTIDE SEQUENCE [LARGE SCALE GENOMIC DNA]</scope>
    <source>
        <strain evidence="1 2">DIV2402</strain>
    </source>
</reference>
<evidence type="ECO:0000313" key="2">
    <source>
        <dbReference type="Proteomes" id="UP000664701"/>
    </source>
</evidence>
<organism evidence="1 2">
    <name type="scientific">Candidatus Enterococcus lowellii</name>
    <dbReference type="NCBI Taxonomy" id="2230877"/>
    <lineage>
        <taxon>Bacteria</taxon>
        <taxon>Bacillati</taxon>
        <taxon>Bacillota</taxon>
        <taxon>Bacilli</taxon>
        <taxon>Lactobacillales</taxon>
        <taxon>Enterococcaceae</taxon>
        <taxon>Enterococcus</taxon>
    </lineage>
</organism>
<gene>
    <name evidence="1" type="ORF">DOK78_003053</name>
</gene>
<proteinExistence type="predicted"/>
<accession>A0ABZ2SVB4</accession>